<evidence type="ECO:0000313" key="2">
    <source>
        <dbReference type="EMBL" id="JAH46619.1"/>
    </source>
</evidence>
<sequence>MDHLISLFYLLKLLHLYFLIMLIIT</sequence>
<keyword evidence="1" id="KW-1133">Transmembrane helix</keyword>
<reference evidence="2" key="2">
    <citation type="journal article" date="2015" name="Fish Shellfish Immunol.">
        <title>Early steps in the European eel (Anguilla anguilla)-Vibrio vulnificus interaction in the gills: Role of the RtxA13 toxin.</title>
        <authorList>
            <person name="Callol A."/>
            <person name="Pajuelo D."/>
            <person name="Ebbesson L."/>
            <person name="Teles M."/>
            <person name="MacKenzie S."/>
            <person name="Amaro C."/>
        </authorList>
    </citation>
    <scope>NUCLEOTIDE SEQUENCE</scope>
</reference>
<accession>A0A0E9SZ34</accession>
<keyword evidence="1" id="KW-0812">Transmembrane</keyword>
<protein>
    <submittedName>
        <fullName evidence="2">Uncharacterized protein</fullName>
    </submittedName>
</protein>
<dbReference type="EMBL" id="GBXM01061958">
    <property type="protein sequence ID" value="JAH46619.1"/>
    <property type="molecule type" value="Transcribed_RNA"/>
</dbReference>
<feature type="transmembrane region" description="Helical" evidence="1">
    <location>
        <begin position="6"/>
        <end position="24"/>
    </location>
</feature>
<proteinExistence type="predicted"/>
<keyword evidence="1" id="KW-0472">Membrane</keyword>
<name>A0A0E9SZ34_ANGAN</name>
<reference evidence="2" key="1">
    <citation type="submission" date="2014-11" db="EMBL/GenBank/DDBJ databases">
        <authorList>
            <person name="Amaro Gonzalez C."/>
        </authorList>
    </citation>
    <scope>NUCLEOTIDE SEQUENCE</scope>
</reference>
<evidence type="ECO:0000256" key="1">
    <source>
        <dbReference type="SAM" id="Phobius"/>
    </source>
</evidence>
<organism evidence="2">
    <name type="scientific">Anguilla anguilla</name>
    <name type="common">European freshwater eel</name>
    <name type="synonym">Muraena anguilla</name>
    <dbReference type="NCBI Taxonomy" id="7936"/>
    <lineage>
        <taxon>Eukaryota</taxon>
        <taxon>Metazoa</taxon>
        <taxon>Chordata</taxon>
        <taxon>Craniata</taxon>
        <taxon>Vertebrata</taxon>
        <taxon>Euteleostomi</taxon>
        <taxon>Actinopterygii</taxon>
        <taxon>Neopterygii</taxon>
        <taxon>Teleostei</taxon>
        <taxon>Anguilliformes</taxon>
        <taxon>Anguillidae</taxon>
        <taxon>Anguilla</taxon>
    </lineage>
</organism>
<dbReference type="AlphaFoldDB" id="A0A0E9SZ34"/>